<reference evidence="2 3" key="1">
    <citation type="submission" date="2020-06" db="EMBL/GenBank/DDBJ databases">
        <authorList>
            <person name="Li R."/>
            <person name="Bekaert M."/>
        </authorList>
    </citation>
    <scope>NUCLEOTIDE SEQUENCE [LARGE SCALE GENOMIC DNA]</scope>
    <source>
        <strain evidence="3">wild</strain>
    </source>
</reference>
<dbReference type="OrthoDB" id="6112933at2759"/>
<feature type="transmembrane region" description="Helical" evidence="1">
    <location>
        <begin position="179"/>
        <end position="198"/>
    </location>
</feature>
<accession>A0A6J8DW44</accession>
<keyword evidence="1" id="KW-0812">Transmembrane</keyword>
<dbReference type="AlphaFoldDB" id="A0A6J8DW44"/>
<evidence type="ECO:0000313" key="2">
    <source>
        <dbReference type="EMBL" id="CAC5411514.1"/>
    </source>
</evidence>
<name>A0A6J8DW44_MYTCO</name>
<protein>
    <submittedName>
        <fullName evidence="2">Uncharacterized protein</fullName>
    </submittedName>
</protein>
<keyword evidence="3" id="KW-1185">Reference proteome</keyword>
<dbReference type="Proteomes" id="UP000507470">
    <property type="component" value="Unassembled WGS sequence"/>
</dbReference>
<sequence length="218" mass="24261">MKSRQNDTVRNGLLDDRLFYFIYYNYLRELNAKDSLPYGTSQAANHLLKTINDKTGTSATESDITTLTATEIKTSIETERTNTQNNQHTTIVATTRNTSPEVSSGFTSPEVTTHSSLNGNLMTSSSSSACLCSCVAEMNIDLETRLRELKLALTVNKTTLSSYRRRLISADDNSRTASYLGYFAGTILSLVLLFILLLDMSSFAKHIKCIQSRSTRIK</sequence>
<gene>
    <name evidence="2" type="ORF">MCOR_44599</name>
</gene>
<dbReference type="EMBL" id="CACVKT020007867">
    <property type="protein sequence ID" value="CAC5411514.1"/>
    <property type="molecule type" value="Genomic_DNA"/>
</dbReference>
<keyword evidence="1" id="KW-1133">Transmembrane helix</keyword>
<evidence type="ECO:0000256" key="1">
    <source>
        <dbReference type="SAM" id="Phobius"/>
    </source>
</evidence>
<evidence type="ECO:0000313" key="3">
    <source>
        <dbReference type="Proteomes" id="UP000507470"/>
    </source>
</evidence>
<organism evidence="2 3">
    <name type="scientific">Mytilus coruscus</name>
    <name type="common">Sea mussel</name>
    <dbReference type="NCBI Taxonomy" id="42192"/>
    <lineage>
        <taxon>Eukaryota</taxon>
        <taxon>Metazoa</taxon>
        <taxon>Spiralia</taxon>
        <taxon>Lophotrochozoa</taxon>
        <taxon>Mollusca</taxon>
        <taxon>Bivalvia</taxon>
        <taxon>Autobranchia</taxon>
        <taxon>Pteriomorphia</taxon>
        <taxon>Mytilida</taxon>
        <taxon>Mytiloidea</taxon>
        <taxon>Mytilidae</taxon>
        <taxon>Mytilinae</taxon>
        <taxon>Mytilus</taxon>
    </lineage>
</organism>
<proteinExistence type="predicted"/>
<keyword evidence="1" id="KW-0472">Membrane</keyword>